<feature type="region of interest" description="Disordered" evidence="14">
    <location>
        <begin position="51"/>
        <end position="91"/>
    </location>
</feature>
<keyword evidence="5 13" id="KW-0597">Phosphoprotein</keyword>
<keyword evidence="7" id="KW-0812">Transmembrane</keyword>
<evidence type="ECO:0000256" key="2">
    <source>
        <dbReference type="ARBA" id="ARBA00004651"/>
    </source>
</evidence>
<dbReference type="Gene3D" id="1.10.510.10">
    <property type="entry name" value="Transferase(Phosphotransferase) domain 1"/>
    <property type="match status" value="1"/>
</dbReference>
<dbReference type="Pfam" id="PF02518">
    <property type="entry name" value="HATPase_c"/>
    <property type="match status" value="1"/>
</dbReference>
<dbReference type="Pfam" id="PF00069">
    <property type="entry name" value="Pkinase"/>
    <property type="match status" value="1"/>
</dbReference>
<organism evidence="18 19">
    <name type="scientific">Tothia fuscella</name>
    <dbReference type="NCBI Taxonomy" id="1048955"/>
    <lineage>
        <taxon>Eukaryota</taxon>
        <taxon>Fungi</taxon>
        <taxon>Dikarya</taxon>
        <taxon>Ascomycota</taxon>
        <taxon>Pezizomycotina</taxon>
        <taxon>Dothideomycetes</taxon>
        <taxon>Pleosporomycetidae</taxon>
        <taxon>Venturiales</taxon>
        <taxon>Cylindrosympodiaceae</taxon>
        <taxon>Tothia</taxon>
    </lineage>
</organism>
<protein>
    <recommendedName>
        <fullName evidence="3">histidine kinase</fullName>
        <ecNumber evidence="3">2.7.13.3</ecNumber>
    </recommendedName>
</protein>
<evidence type="ECO:0000313" key="19">
    <source>
        <dbReference type="Proteomes" id="UP000800235"/>
    </source>
</evidence>
<keyword evidence="9" id="KW-0418">Kinase</keyword>
<dbReference type="SMART" id="SM00065">
    <property type="entry name" value="GAF"/>
    <property type="match status" value="1"/>
</dbReference>
<gene>
    <name evidence="18" type="ORF">EJ08DRAFT_729277</name>
</gene>
<dbReference type="Pfam" id="PF13191">
    <property type="entry name" value="AAA_16"/>
    <property type="match status" value="1"/>
</dbReference>
<dbReference type="InterPro" id="IPR005467">
    <property type="entry name" value="His_kinase_dom"/>
</dbReference>
<dbReference type="Gene3D" id="3.30.565.10">
    <property type="entry name" value="Histidine kinase-like ATPase, C-terminal domain"/>
    <property type="match status" value="1"/>
</dbReference>
<evidence type="ECO:0000313" key="18">
    <source>
        <dbReference type="EMBL" id="KAF2436070.1"/>
    </source>
</evidence>
<dbReference type="InterPro" id="IPR011006">
    <property type="entry name" value="CheY-like_superfamily"/>
</dbReference>
<evidence type="ECO:0000256" key="8">
    <source>
        <dbReference type="ARBA" id="ARBA00022741"/>
    </source>
</evidence>
<keyword evidence="19" id="KW-1185">Reference proteome</keyword>
<feature type="compositionally biased region" description="Polar residues" evidence="14">
    <location>
        <begin position="52"/>
        <end position="68"/>
    </location>
</feature>
<feature type="modified residue" description="4-aspartylphosphate" evidence="13">
    <location>
        <position position="2210"/>
    </location>
</feature>
<feature type="compositionally biased region" description="Polar residues" evidence="14">
    <location>
        <begin position="467"/>
        <end position="493"/>
    </location>
</feature>
<dbReference type="SUPFAM" id="SSF56112">
    <property type="entry name" value="Protein kinase-like (PK-like)"/>
    <property type="match status" value="1"/>
</dbReference>
<evidence type="ECO:0000256" key="4">
    <source>
        <dbReference type="ARBA" id="ARBA00022475"/>
    </source>
</evidence>
<evidence type="ECO:0000256" key="6">
    <source>
        <dbReference type="ARBA" id="ARBA00022679"/>
    </source>
</evidence>
<evidence type="ECO:0000256" key="1">
    <source>
        <dbReference type="ARBA" id="ARBA00000085"/>
    </source>
</evidence>
<keyword evidence="6" id="KW-0808">Transferase</keyword>
<dbReference type="SMART" id="SM00220">
    <property type="entry name" value="S_TKc"/>
    <property type="match status" value="1"/>
</dbReference>
<comment type="subcellular location">
    <subcellularLocation>
        <location evidence="2">Cell membrane</location>
        <topology evidence="2">Multi-pass membrane protein</topology>
    </subcellularLocation>
</comment>
<dbReference type="InterPro" id="IPR036097">
    <property type="entry name" value="HisK_dim/P_sf"/>
</dbReference>
<dbReference type="PROSITE" id="PS50109">
    <property type="entry name" value="HIS_KIN"/>
    <property type="match status" value="1"/>
</dbReference>
<dbReference type="FunFam" id="3.40.50.2300:FF:000285">
    <property type="entry name" value="Putative sensor histidine kinase/response regulator"/>
    <property type="match status" value="1"/>
</dbReference>
<dbReference type="GO" id="GO:0005886">
    <property type="term" value="C:plasma membrane"/>
    <property type="evidence" value="ECO:0007669"/>
    <property type="project" value="UniProtKB-SubCell"/>
</dbReference>
<comment type="catalytic activity">
    <reaction evidence="1">
        <text>ATP + protein L-histidine = ADP + protein N-phospho-L-histidine.</text>
        <dbReference type="EC" id="2.7.13.3"/>
    </reaction>
</comment>
<evidence type="ECO:0000256" key="14">
    <source>
        <dbReference type="SAM" id="MobiDB-lite"/>
    </source>
</evidence>
<keyword evidence="8" id="KW-0547">Nucleotide-binding</keyword>
<dbReference type="OrthoDB" id="60033at2759"/>
<feature type="region of interest" description="Disordered" evidence="14">
    <location>
        <begin position="633"/>
        <end position="678"/>
    </location>
</feature>
<proteinExistence type="predicted"/>
<accession>A0A9P4U3L4</accession>
<dbReference type="SUPFAM" id="SSF47384">
    <property type="entry name" value="Homodimeric domain of signal transducing histidine kinase"/>
    <property type="match status" value="1"/>
</dbReference>
<comment type="caution">
    <text evidence="18">The sequence shown here is derived from an EMBL/GenBank/DDBJ whole genome shotgun (WGS) entry which is preliminary data.</text>
</comment>
<dbReference type="GO" id="GO:0000155">
    <property type="term" value="F:phosphorelay sensor kinase activity"/>
    <property type="evidence" value="ECO:0007669"/>
    <property type="project" value="InterPro"/>
</dbReference>
<name>A0A9P4U3L4_9PEZI</name>
<dbReference type="SMART" id="SM00388">
    <property type="entry name" value="HisKA"/>
    <property type="match status" value="1"/>
</dbReference>
<evidence type="ECO:0000256" key="3">
    <source>
        <dbReference type="ARBA" id="ARBA00012438"/>
    </source>
</evidence>
<dbReference type="InterPro" id="IPR003018">
    <property type="entry name" value="GAF"/>
</dbReference>
<dbReference type="CDD" id="cd17546">
    <property type="entry name" value="REC_hyHK_CKI1_RcsC-like"/>
    <property type="match status" value="1"/>
</dbReference>
<keyword evidence="12" id="KW-0472">Membrane</keyword>
<dbReference type="EMBL" id="MU007011">
    <property type="protein sequence ID" value="KAF2436070.1"/>
    <property type="molecule type" value="Genomic_DNA"/>
</dbReference>
<evidence type="ECO:0000259" key="17">
    <source>
        <dbReference type="PROSITE" id="PS50110"/>
    </source>
</evidence>
<evidence type="ECO:0000259" key="16">
    <source>
        <dbReference type="PROSITE" id="PS50109"/>
    </source>
</evidence>
<reference evidence="18" key="1">
    <citation type="journal article" date="2020" name="Stud. Mycol.">
        <title>101 Dothideomycetes genomes: a test case for predicting lifestyles and emergence of pathogens.</title>
        <authorList>
            <person name="Haridas S."/>
            <person name="Albert R."/>
            <person name="Binder M."/>
            <person name="Bloem J."/>
            <person name="Labutti K."/>
            <person name="Salamov A."/>
            <person name="Andreopoulos B."/>
            <person name="Baker S."/>
            <person name="Barry K."/>
            <person name="Bills G."/>
            <person name="Bluhm B."/>
            <person name="Cannon C."/>
            <person name="Castanera R."/>
            <person name="Culley D."/>
            <person name="Daum C."/>
            <person name="Ezra D."/>
            <person name="Gonzalez J."/>
            <person name="Henrissat B."/>
            <person name="Kuo A."/>
            <person name="Liang C."/>
            <person name="Lipzen A."/>
            <person name="Lutzoni F."/>
            <person name="Magnuson J."/>
            <person name="Mondo S."/>
            <person name="Nolan M."/>
            <person name="Ohm R."/>
            <person name="Pangilinan J."/>
            <person name="Park H.-J."/>
            <person name="Ramirez L."/>
            <person name="Alfaro M."/>
            <person name="Sun H."/>
            <person name="Tritt A."/>
            <person name="Yoshinaga Y."/>
            <person name="Zwiers L.-H."/>
            <person name="Turgeon B."/>
            <person name="Goodwin S."/>
            <person name="Spatafora J."/>
            <person name="Crous P."/>
            <person name="Grigoriev I."/>
        </authorList>
    </citation>
    <scope>NUCLEOTIDE SEQUENCE</scope>
    <source>
        <strain evidence="18">CBS 130266</strain>
    </source>
</reference>
<evidence type="ECO:0000256" key="10">
    <source>
        <dbReference type="ARBA" id="ARBA00022840"/>
    </source>
</evidence>
<dbReference type="Pfam" id="PF01590">
    <property type="entry name" value="GAF"/>
    <property type="match status" value="1"/>
</dbReference>
<dbReference type="Gene3D" id="3.40.50.2300">
    <property type="match status" value="1"/>
</dbReference>
<dbReference type="Pfam" id="PF00072">
    <property type="entry name" value="Response_reg"/>
    <property type="match status" value="1"/>
</dbReference>
<dbReference type="Gene3D" id="3.30.450.40">
    <property type="match status" value="1"/>
</dbReference>
<dbReference type="SUPFAM" id="SSF55874">
    <property type="entry name" value="ATPase domain of HSP90 chaperone/DNA topoisomerase II/histidine kinase"/>
    <property type="match status" value="1"/>
</dbReference>
<dbReference type="PANTHER" id="PTHR43047">
    <property type="entry name" value="TWO-COMPONENT HISTIDINE PROTEIN KINASE"/>
    <property type="match status" value="1"/>
</dbReference>
<dbReference type="InterPro" id="IPR041664">
    <property type="entry name" value="AAA_16"/>
</dbReference>
<feature type="compositionally biased region" description="Low complexity" evidence="14">
    <location>
        <begin position="637"/>
        <end position="652"/>
    </location>
</feature>
<dbReference type="InterPro" id="IPR027417">
    <property type="entry name" value="P-loop_NTPase"/>
</dbReference>
<sequence length="2344" mass="261601">MESPGALLARISEIPGYEWDTDTDPFHSSYDNWHFYGTQYITAEELHVAPKSASNSTKQSTVRPTDSRPSLKAHKSSNSQSAISSPRTHGEKKALKVVARVSTHILRLEREFNISKHVVIKSDPEFHHFVRPIELVRLPSRNGRDPLVVSIFEAPGENYLRELVELGPNSYRGVANKDSYVLETMKVKSSGQLPLLQFIDFAIGATACCEILHHGNRMVHGELRGDAFHFNHETGAVKMLNFGSGARAFENGLTSAGWYSLSREVGIALKLNYMAPEQSGRLPAEPDTRTDIYSLGILFWMMLTGEQAFEGDTPLAIMQNVLSRRIPPVSSKRLDVPDALCAVIQKMTQKNIDDRYNSTSGLKWDLVTIRHMLCEGDSAGLQAFRICTKDVSAFFTLPTHQIGRVKEKDLLVKIIEDVAHRQQKASSLQKQHRNHHGSSSVSSDIRPSIAVLDDAMSDSTRSRGSESRCSNGTPVQSLRQSQESTPGQEITTNSKRLSSTEPKSSSSISSTQNSNPLDPTAIFLRDAMKMVKKGRCEVVTIEGATGSGKSCLVQSVQQSARHLGYFASTKFDQARRSPFEPVVRLMSSLFRQIFSEADVSTEFHNHVRTYIRPLWHILHLYLDLPEWFLNSSHATDSPSQTQPSSSKVSSSKNSRKSPTKSSLDTKRLSPPPVDLHNRATSLNLNTTDLLRVGGASKSTRFMNIFLGALRVLSAREFICFCVEDLQFADPESLSLIDKIIGGKVPILLILTFRAEQSLSSSITPLVSAATRVELKPFTESETTEYVATAMHRTQEKESYLLPLVAVLQEKTGGNPFFIREMLDTCYRKECIYYSWQTNTWEFDLDKVFTEFESQSYGAQITNDFVAKRLQELPSATMSLLAWASLLGNSFSFSLVKRLLSGEKSWPKVEGLPFVNHQDSVAGLQGALSSYIIMPCEDEDRFRFAHDRYMQASSSLVESYNKTEMYFAICRVLVEKDFRDTSTTNSKSLYAKSLHICAAVELLKEREKIRSPYRAILTKAAIKASESGARSTALYYWRHCIALLQDDPWDETTKTLDVNYQETLTLYTRTAETHWFLREFDRATALLDKVFKHARSAVDASPSCIIKARVFAVQGNSYEAFKTLKTGLSKLGVTLPDTTFQRCDAQFEKTSQLLARTNLENLLARRPHIDPILNAIGPVLVELVSAAFWSNSLLFYQISMIMIDIHIKRGEFRQCGLGYLHFASIAVGRFGKTQFGCDVSDLSQQLFDKYQEDSYTVGRGETLRALFMGHLQTPLSEQIPVLERAQDATILAGDRILSLMNLGITAAYKLWSSHDLSEIENFCHDAPLEWVGWEQDFCGGVFLLAVRQYTRVMQGKTDYTVADELLDDENFKTAEYVEHVKTTASNAKRPLTIFCSYRLVLLFRFGHTQDAIEIGEQLIKMSESVFSMRYAYSNMFYLSLSYCASLRESPRNPKKEQLLKDIDTYVTKIESAASVNDVNYRAWLLLLEAEVYDIKADYGAAVASYEEALNHCEIHGFALDEALIYELYAEALVRRGATRPARQLLTECLASYRRIGAYGKAEHVAQKFEWLIRGTTSLNKADMFTQTDLSDTGNTSYKLEQNQDQTTQGLGVETSADRTQAWVEPAGRHRSIMENGLDALISQETSNGKNKDLSAMGLDMIDLASILESSQLLSSELRVNKLMAKMTEIMLESTGSELAAIVIKGEQAEWNIVALGTPGGVTSYREGRSFESVANSEGRQITTYVLRFREAVSLHNLLDDERFSSVSEKFLEEFPEGRSVICLPIQRGEDLLGAIYIEGPPNSLTDRNLTVLRLLADQLSISLANALYLKQLEKVSAQNAAMIESQKAHLEKLQVSERRAKDAEAIAIKNMQLKEEAAKAKSMFLANVSHELRTPLNGVIGMSELLKASQLTEEQSGYADSIRVCADTLLSVINDLLDLTKLEAGKMNMSSLPMRLPDTIKEVVRALSYQNEEKGLQTLVTLDGLDDPEQIVLGDPLRLHQILLNLLSNAYKFTSKGSVTVRAHLEKEDKRFIEVTISVQDTGIGIAQEERLSLFQPFSQVESTSSRSFGGTGLGLSICKSLVERMGGQIWLESSPGVGTKVSCRLRFQKISKEEEAQLEAAAQEASLTPSFPIEGEALPTTPAVHDLSQIPRDQLRICIAEDNLINQKIAISFVQKLGFKGDAYLDGRKAIDALEEASAAGNPYHLVLMDVQMPVLDGYDATREIRKHKNPDVRDVLVIAMTASAIQGDREKCLEAGMNNYLAKPVRVHTLKALLETYLSQPPKPIPHLQDEANKLAKSVLEQAQRESSNLPEHTAQEDRPELKSKKGTSDTTIVAAEDRGEGS</sequence>
<dbReference type="InterPro" id="IPR011009">
    <property type="entry name" value="Kinase-like_dom_sf"/>
</dbReference>
<dbReference type="SMART" id="SM00448">
    <property type="entry name" value="REC"/>
    <property type="match status" value="1"/>
</dbReference>
<dbReference type="FunFam" id="1.10.510.10:FF:000579">
    <property type="entry name" value="Sensor histidine kinase/response regulator, putative"/>
    <property type="match status" value="1"/>
</dbReference>
<evidence type="ECO:0000256" key="9">
    <source>
        <dbReference type="ARBA" id="ARBA00022777"/>
    </source>
</evidence>
<evidence type="ECO:0000259" key="15">
    <source>
        <dbReference type="PROSITE" id="PS50011"/>
    </source>
</evidence>
<evidence type="ECO:0000256" key="12">
    <source>
        <dbReference type="ARBA" id="ARBA00023136"/>
    </source>
</evidence>
<feature type="compositionally biased region" description="Polar residues" evidence="14">
    <location>
        <begin position="76"/>
        <end position="87"/>
    </location>
</feature>
<dbReference type="PROSITE" id="PS50110">
    <property type="entry name" value="RESPONSE_REGULATORY"/>
    <property type="match status" value="1"/>
</dbReference>
<dbReference type="FunFam" id="1.10.287.130:FF:000003">
    <property type="entry name" value="Histidine kinase"/>
    <property type="match status" value="1"/>
</dbReference>
<keyword evidence="11" id="KW-1133">Transmembrane helix</keyword>
<evidence type="ECO:0000256" key="7">
    <source>
        <dbReference type="ARBA" id="ARBA00022692"/>
    </source>
</evidence>
<keyword evidence="4" id="KW-1003">Cell membrane</keyword>
<feature type="domain" description="Histidine kinase" evidence="16">
    <location>
        <begin position="1886"/>
        <end position="2109"/>
    </location>
</feature>
<dbReference type="PROSITE" id="PS50011">
    <property type="entry name" value="PROTEIN_KINASE_DOM"/>
    <property type="match status" value="1"/>
</dbReference>
<feature type="compositionally biased region" description="Low complexity" evidence="14">
    <location>
        <begin position="494"/>
        <end position="517"/>
    </location>
</feature>
<evidence type="ECO:0000256" key="13">
    <source>
        <dbReference type="PROSITE-ProRule" id="PRU00169"/>
    </source>
</evidence>
<dbReference type="InterPro" id="IPR000719">
    <property type="entry name" value="Prot_kinase_dom"/>
</dbReference>
<dbReference type="SMART" id="SM00387">
    <property type="entry name" value="HATPase_c"/>
    <property type="match status" value="1"/>
</dbReference>
<feature type="domain" description="Response regulatory" evidence="17">
    <location>
        <begin position="2156"/>
        <end position="2279"/>
    </location>
</feature>
<dbReference type="SUPFAM" id="SSF52172">
    <property type="entry name" value="CheY-like"/>
    <property type="match status" value="1"/>
</dbReference>
<dbReference type="CDD" id="cd16922">
    <property type="entry name" value="HATPase_EvgS-ArcB-TorS-like"/>
    <property type="match status" value="1"/>
</dbReference>
<dbReference type="EC" id="2.7.13.3" evidence="3"/>
<dbReference type="SUPFAM" id="SSF52540">
    <property type="entry name" value="P-loop containing nucleoside triphosphate hydrolases"/>
    <property type="match status" value="1"/>
</dbReference>
<dbReference type="SUPFAM" id="SSF55781">
    <property type="entry name" value="GAF domain-like"/>
    <property type="match status" value="1"/>
</dbReference>
<feature type="compositionally biased region" description="Basic and acidic residues" evidence="14">
    <location>
        <begin position="2315"/>
        <end position="2329"/>
    </location>
</feature>
<dbReference type="InterPro" id="IPR001789">
    <property type="entry name" value="Sig_transdc_resp-reg_receiver"/>
</dbReference>
<dbReference type="FunFam" id="3.30.565.10:FF:000010">
    <property type="entry name" value="Sensor histidine kinase RcsC"/>
    <property type="match status" value="1"/>
</dbReference>
<evidence type="ECO:0000256" key="11">
    <source>
        <dbReference type="ARBA" id="ARBA00022989"/>
    </source>
</evidence>
<dbReference type="Proteomes" id="UP000800235">
    <property type="component" value="Unassembled WGS sequence"/>
</dbReference>
<dbReference type="CDD" id="cd00082">
    <property type="entry name" value="HisKA"/>
    <property type="match status" value="1"/>
</dbReference>
<dbReference type="InterPro" id="IPR029016">
    <property type="entry name" value="GAF-like_dom_sf"/>
</dbReference>
<dbReference type="Gene3D" id="1.10.287.130">
    <property type="match status" value="1"/>
</dbReference>
<dbReference type="InterPro" id="IPR003594">
    <property type="entry name" value="HATPase_dom"/>
</dbReference>
<dbReference type="PRINTS" id="PR00344">
    <property type="entry name" value="BCTRLSENSOR"/>
</dbReference>
<dbReference type="PANTHER" id="PTHR43047:SF46">
    <property type="entry name" value="HISTIDINE KINASE_RESPONSE REGULATOR, PUTATIVE (AFU_ORTHOLOGUE AFUA_3G12550)-RELATED"/>
    <property type="match status" value="1"/>
</dbReference>
<feature type="region of interest" description="Disordered" evidence="14">
    <location>
        <begin position="423"/>
        <end position="519"/>
    </location>
</feature>
<dbReference type="InterPro" id="IPR036890">
    <property type="entry name" value="HATPase_C_sf"/>
</dbReference>
<dbReference type="GO" id="GO:0005524">
    <property type="term" value="F:ATP binding"/>
    <property type="evidence" value="ECO:0007669"/>
    <property type="project" value="UniProtKB-KW"/>
</dbReference>
<dbReference type="GO" id="GO:0009927">
    <property type="term" value="F:histidine phosphotransfer kinase activity"/>
    <property type="evidence" value="ECO:0007669"/>
    <property type="project" value="TreeGrafter"/>
</dbReference>
<keyword evidence="10" id="KW-0067">ATP-binding</keyword>
<feature type="domain" description="Protein kinase" evidence="15">
    <location>
        <begin position="43"/>
        <end position="374"/>
    </location>
</feature>
<dbReference type="Pfam" id="PF00512">
    <property type="entry name" value="HisKA"/>
    <property type="match status" value="1"/>
</dbReference>
<evidence type="ECO:0000256" key="5">
    <source>
        <dbReference type="ARBA" id="ARBA00022553"/>
    </source>
</evidence>
<dbReference type="InterPro" id="IPR003661">
    <property type="entry name" value="HisK_dim/P_dom"/>
</dbReference>
<feature type="region of interest" description="Disordered" evidence="14">
    <location>
        <begin position="2300"/>
        <end position="2344"/>
    </location>
</feature>
<dbReference type="InterPro" id="IPR004358">
    <property type="entry name" value="Sig_transdc_His_kin-like_C"/>
</dbReference>